<organism evidence="14 15">
    <name type="scientific">Cloeon dipterum</name>
    <dbReference type="NCBI Taxonomy" id="197152"/>
    <lineage>
        <taxon>Eukaryota</taxon>
        <taxon>Metazoa</taxon>
        <taxon>Ecdysozoa</taxon>
        <taxon>Arthropoda</taxon>
        <taxon>Hexapoda</taxon>
        <taxon>Insecta</taxon>
        <taxon>Pterygota</taxon>
        <taxon>Palaeoptera</taxon>
        <taxon>Ephemeroptera</taxon>
        <taxon>Pisciforma</taxon>
        <taxon>Baetidae</taxon>
        <taxon>Cloeon</taxon>
    </lineage>
</organism>
<evidence type="ECO:0000256" key="1">
    <source>
        <dbReference type="ARBA" id="ARBA00004141"/>
    </source>
</evidence>
<evidence type="ECO:0000313" key="14">
    <source>
        <dbReference type="EMBL" id="CAB3363886.1"/>
    </source>
</evidence>
<dbReference type="Gene3D" id="2.60.470.10">
    <property type="entry name" value="Acid-sensing ion channels like domains"/>
    <property type="match status" value="1"/>
</dbReference>
<evidence type="ECO:0000256" key="3">
    <source>
        <dbReference type="ARBA" id="ARBA00022448"/>
    </source>
</evidence>
<dbReference type="OrthoDB" id="6021021at2759"/>
<comment type="similarity">
    <text evidence="2 12">Belongs to the amiloride-sensitive sodium channel (TC 1.A.6) family.</text>
</comment>
<dbReference type="Gene3D" id="1.10.287.770">
    <property type="entry name" value="YojJ-like"/>
    <property type="match status" value="1"/>
</dbReference>
<keyword evidence="3 12" id="KW-0813">Transport</keyword>
<keyword evidence="10 12" id="KW-0739">Sodium transport</keyword>
<dbReference type="AlphaFoldDB" id="A0A8S1BW43"/>
<evidence type="ECO:0000256" key="10">
    <source>
        <dbReference type="ARBA" id="ARBA00023201"/>
    </source>
</evidence>
<evidence type="ECO:0000256" key="7">
    <source>
        <dbReference type="ARBA" id="ARBA00023053"/>
    </source>
</evidence>
<dbReference type="GO" id="GO:0005886">
    <property type="term" value="C:plasma membrane"/>
    <property type="evidence" value="ECO:0007669"/>
    <property type="project" value="TreeGrafter"/>
</dbReference>
<dbReference type="Pfam" id="PF00858">
    <property type="entry name" value="ASC"/>
    <property type="match status" value="1"/>
</dbReference>
<keyword evidence="15" id="KW-1185">Reference proteome</keyword>
<evidence type="ECO:0000256" key="5">
    <source>
        <dbReference type="ARBA" id="ARBA00022692"/>
    </source>
</evidence>
<comment type="subcellular location">
    <subcellularLocation>
        <location evidence="1">Membrane</location>
        <topology evidence="1">Multi-pass membrane protein</topology>
    </subcellularLocation>
</comment>
<evidence type="ECO:0000256" key="11">
    <source>
        <dbReference type="ARBA" id="ARBA00023303"/>
    </source>
</evidence>
<name>A0A8S1BW43_9INSE</name>
<keyword evidence="9 13" id="KW-0472">Membrane</keyword>
<keyword evidence="8 12" id="KW-0406">Ion transport</keyword>
<reference evidence="14 15" key="1">
    <citation type="submission" date="2020-04" db="EMBL/GenBank/DDBJ databases">
        <authorList>
            <person name="Alioto T."/>
            <person name="Alioto T."/>
            <person name="Gomez Garrido J."/>
        </authorList>
    </citation>
    <scope>NUCLEOTIDE SEQUENCE [LARGE SCALE GENOMIC DNA]</scope>
</reference>
<keyword evidence="5 12" id="KW-0812">Transmembrane</keyword>
<evidence type="ECO:0000256" key="4">
    <source>
        <dbReference type="ARBA" id="ARBA00022461"/>
    </source>
</evidence>
<keyword evidence="7" id="KW-0915">Sodium</keyword>
<evidence type="ECO:0000256" key="12">
    <source>
        <dbReference type="RuleBase" id="RU000679"/>
    </source>
</evidence>
<feature type="transmembrane region" description="Helical" evidence="13">
    <location>
        <begin position="600"/>
        <end position="622"/>
    </location>
</feature>
<evidence type="ECO:0008006" key="16">
    <source>
        <dbReference type="Google" id="ProtNLM"/>
    </source>
</evidence>
<dbReference type="PANTHER" id="PTHR11690">
    <property type="entry name" value="AMILORIDE-SENSITIVE SODIUM CHANNEL-RELATED"/>
    <property type="match status" value="1"/>
</dbReference>
<keyword evidence="6 13" id="KW-1133">Transmembrane helix</keyword>
<evidence type="ECO:0000256" key="6">
    <source>
        <dbReference type="ARBA" id="ARBA00022989"/>
    </source>
</evidence>
<dbReference type="InterPro" id="IPR001873">
    <property type="entry name" value="ENaC"/>
</dbReference>
<evidence type="ECO:0000256" key="2">
    <source>
        <dbReference type="ARBA" id="ARBA00007193"/>
    </source>
</evidence>
<accession>A0A8S1BW43</accession>
<evidence type="ECO:0000256" key="8">
    <source>
        <dbReference type="ARBA" id="ARBA00023065"/>
    </source>
</evidence>
<dbReference type="GO" id="GO:0015280">
    <property type="term" value="F:ligand-gated sodium channel activity"/>
    <property type="evidence" value="ECO:0007669"/>
    <property type="project" value="TreeGrafter"/>
</dbReference>
<dbReference type="EMBL" id="CADEPI010000013">
    <property type="protein sequence ID" value="CAB3363886.1"/>
    <property type="molecule type" value="Genomic_DNA"/>
</dbReference>
<protein>
    <recommendedName>
        <fullName evidence="16">Pickpocket protein 28</fullName>
    </recommendedName>
</protein>
<keyword evidence="11 12" id="KW-0407">Ion channel</keyword>
<evidence type="ECO:0000313" key="15">
    <source>
        <dbReference type="Proteomes" id="UP000494165"/>
    </source>
</evidence>
<dbReference type="Proteomes" id="UP000494165">
    <property type="component" value="Unassembled WGS sequence"/>
</dbReference>
<sequence>MVQRQRFSYYKSGLLDKSLWGSRVMPTPVVAPSASNFWQHPPHDLGVPEPPSNTLRTQRTLFTPNSFRHTRLGGKLVRIPGRKWDPLRGWVHSGREKVWVKKRPPPDDADFDGNWPVGKVAKEFCEDTSLHGVQYLAASSWFERIFWATALMSALMGAGLLIREAYQKWVDAPVILSFSTLPTSVAEIPFPAFTVCNMNNARKGVAQRVLNSNEGVESERDKILLEDFCSVDTTISFGRSADEAKVEKTFARQIVQPRWSHIKEFLIRSTQPCHEMLVACAWLGFNRNCSNLFNTALTDEGLCCSFNKVPRDFLFRNPHDLSDLNVTFPFPAVDWTPESGYPWSHHQQALPWRAIGAGKHLGLTVVLDCEKQEYFCSSTASIGFKLLLHSPVETPKLQSFGFAIRPGTENFVSIQPKIRKANPAVVDVPLAKRNCYFASERYLRFYRTYTQHNCVQECEANYTVSICGCVLFYMAKDQDVRICGKRDYKCAQEARATMELSLYGETSNQSATDRPSCRCLPGCSEVSYSAKLSSSILDDSFGAKDRFTPLADHPVNITYFKENFAIIHLYFSEPEVTTYELNEINDYVGFLSNTGGLLGLFHGFSILSFIEILYFMSVRLFCTVRERNRRFQRLRIPRRRPFSFVN</sequence>
<dbReference type="PRINTS" id="PR01078">
    <property type="entry name" value="AMINACHANNEL"/>
</dbReference>
<proteinExistence type="inferred from homology"/>
<evidence type="ECO:0000256" key="9">
    <source>
        <dbReference type="ARBA" id="ARBA00023136"/>
    </source>
</evidence>
<keyword evidence="4 12" id="KW-0894">Sodium channel</keyword>
<dbReference type="PANTHER" id="PTHR11690:SF243">
    <property type="entry name" value="PICKPOCKET 12-RELATED"/>
    <property type="match status" value="1"/>
</dbReference>
<comment type="caution">
    <text evidence="14">The sequence shown here is derived from an EMBL/GenBank/DDBJ whole genome shotgun (WGS) entry which is preliminary data.</text>
</comment>
<gene>
    <name evidence="14" type="ORF">CLODIP_2_CD09897</name>
</gene>
<evidence type="ECO:0000256" key="13">
    <source>
        <dbReference type="SAM" id="Phobius"/>
    </source>
</evidence>